<dbReference type="GO" id="GO:0006352">
    <property type="term" value="P:DNA-templated transcription initiation"/>
    <property type="evidence" value="ECO:0007669"/>
    <property type="project" value="InterPro"/>
</dbReference>
<dbReference type="SUPFAM" id="SSF88946">
    <property type="entry name" value="Sigma2 domain of RNA polymerase sigma factors"/>
    <property type="match status" value="1"/>
</dbReference>
<dbReference type="InterPro" id="IPR013325">
    <property type="entry name" value="RNA_pol_sigma_r2"/>
</dbReference>
<keyword evidence="2" id="KW-0805">Transcription regulation</keyword>
<dbReference type="InterPro" id="IPR039425">
    <property type="entry name" value="RNA_pol_sigma-70-like"/>
</dbReference>
<evidence type="ECO:0000259" key="5">
    <source>
        <dbReference type="Pfam" id="PF04542"/>
    </source>
</evidence>
<keyword evidence="3" id="KW-0731">Sigma factor</keyword>
<dbReference type="PANTHER" id="PTHR43133">
    <property type="entry name" value="RNA POLYMERASE ECF-TYPE SIGMA FACTO"/>
    <property type="match status" value="1"/>
</dbReference>
<evidence type="ECO:0000313" key="7">
    <source>
        <dbReference type="EMBL" id="TQV84005.1"/>
    </source>
</evidence>
<dbReference type="NCBIfam" id="TIGR02937">
    <property type="entry name" value="sigma70-ECF"/>
    <property type="match status" value="1"/>
</dbReference>
<proteinExistence type="inferred from homology"/>
<dbReference type="Gene3D" id="1.10.1740.10">
    <property type="match status" value="1"/>
</dbReference>
<dbReference type="InterPro" id="IPR007627">
    <property type="entry name" value="RNA_pol_sigma70_r2"/>
</dbReference>
<keyword evidence="4" id="KW-0804">Transcription</keyword>
<evidence type="ECO:0000256" key="1">
    <source>
        <dbReference type="ARBA" id="ARBA00010641"/>
    </source>
</evidence>
<dbReference type="Gene3D" id="1.10.10.10">
    <property type="entry name" value="Winged helix-like DNA-binding domain superfamily/Winged helix DNA-binding domain"/>
    <property type="match status" value="1"/>
</dbReference>
<dbReference type="RefSeq" id="WP_142903085.1">
    <property type="nucleotide sequence ID" value="NZ_ML660089.1"/>
</dbReference>
<feature type="domain" description="RNA polymerase sigma factor 70 region 4 type 2" evidence="6">
    <location>
        <begin position="112"/>
        <end position="164"/>
    </location>
</feature>
<dbReference type="InterPro" id="IPR014284">
    <property type="entry name" value="RNA_pol_sigma-70_dom"/>
</dbReference>
<evidence type="ECO:0000313" key="8">
    <source>
        <dbReference type="Proteomes" id="UP000319732"/>
    </source>
</evidence>
<dbReference type="GO" id="GO:0003677">
    <property type="term" value="F:DNA binding"/>
    <property type="evidence" value="ECO:0007669"/>
    <property type="project" value="InterPro"/>
</dbReference>
<dbReference type="GO" id="GO:0016987">
    <property type="term" value="F:sigma factor activity"/>
    <property type="evidence" value="ECO:0007669"/>
    <property type="project" value="UniProtKB-KW"/>
</dbReference>
<keyword evidence="8" id="KW-1185">Reference proteome</keyword>
<dbReference type="Pfam" id="PF04542">
    <property type="entry name" value="Sigma70_r2"/>
    <property type="match status" value="1"/>
</dbReference>
<dbReference type="SUPFAM" id="SSF88659">
    <property type="entry name" value="Sigma3 and sigma4 domains of RNA polymerase sigma factors"/>
    <property type="match status" value="1"/>
</dbReference>
<dbReference type="OrthoDB" id="9797134at2"/>
<evidence type="ECO:0000256" key="3">
    <source>
        <dbReference type="ARBA" id="ARBA00023082"/>
    </source>
</evidence>
<comment type="caution">
    <text evidence="7">The sequence shown here is derived from an EMBL/GenBank/DDBJ whole genome shotgun (WGS) entry which is preliminary data.</text>
</comment>
<evidence type="ECO:0000256" key="2">
    <source>
        <dbReference type="ARBA" id="ARBA00023015"/>
    </source>
</evidence>
<organism evidence="7 8">
    <name type="scientific">Exilibacterium tricleocarpae</name>
    <dbReference type="NCBI Taxonomy" id="2591008"/>
    <lineage>
        <taxon>Bacteria</taxon>
        <taxon>Pseudomonadati</taxon>
        <taxon>Pseudomonadota</taxon>
        <taxon>Gammaproteobacteria</taxon>
        <taxon>Cellvibrionales</taxon>
        <taxon>Cellvibrionaceae</taxon>
        <taxon>Exilibacterium</taxon>
    </lineage>
</organism>
<evidence type="ECO:0000259" key="6">
    <source>
        <dbReference type="Pfam" id="PF08281"/>
    </source>
</evidence>
<dbReference type="CDD" id="cd06171">
    <property type="entry name" value="Sigma70_r4"/>
    <property type="match status" value="1"/>
</dbReference>
<dbReference type="InterPro" id="IPR036388">
    <property type="entry name" value="WH-like_DNA-bd_sf"/>
</dbReference>
<feature type="domain" description="RNA polymerase sigma-70 region 2" evidence="5">
    <location>
        <begin position="12"/>
        <end position="78"/>
    </location>
</feature>
<dbReference type="InterPro" id="IPR013324">
    <property type="entry name" value="RNA_pol_sigma_r3/r4-like"/>
</dbReference>
<protein>
    <submittedName>
        <fullName evidence="7">Sigma-70 family RNA polymerase sigma factor</fullName>
    </submittedName>
</protein>
<dbReference type="AlphaFoldDB" id="A0A545U3F1"/>
<sequence length="174" mass="19883">MKTKSVTFLQSMFREHNTSLLRFLTAKLADPHEAEDIAQDAYHNMLRVKQPEQLENARAYLFQTAANLALNRLRKQRRQGSCERTLHAEAGLHNTATTPSTERTVCAQYELEAVLAAVDTLPEQCRRAFMLSRAQGSSYREISVELGVSISTVEKYLIRALEHLRTHCRPGRRQ</sequence>
<dbReference type="EMBL" id="VHSG01000006">
    <property type="protein sequence ID" value="TQV84005.1"/>
    <property type="molecule type" value="Genomic_DNA"/>
</dbReference>
<dbReference type="PANTHER" id="PTHR43133:SF63">
    <property type="entry name" value="RNA POLYMERASE SIGMA FACTOR FECI-RELATED"/>
    <property type="match status" value="1"/>
</dbReference>
<dbReference type="Pfam" id="PF08281">
    <property type="entry name" value="Sigma70_r4_2"/>
    <property type="match status" value="1"/>
</dbReference>
<dbReference type="Proteomes" id="UP000319732">
    <property type="component" value="Unassembled WGS sequence"/>
</dbReference>
<name>A0A545U3F1_9GAMM</name>
<comment type="similarity">
    <text evidence="1">Belongs to the sigma-70 factor family. ECF subfamily.</text>
</comment>
<dbReference type="InterPro" id="IPR013249">
    <property type="entry name" value="RNA_pol_sigma70_r4_t2"/>
</dbReference>
<accession>A0A545U3F1</accession>
<gene>
    <name evidence="7" type="ORF">FKG94_04885</name>
</gene>
<evidence type="ECO:0000256" key="4">
    <source>
        <dbReference type="ARBA" id="ARBA00023163"/>
    </source>
</evidence>
<reference evidence="7 8" key="1">
    <citation type="submission" date="2019-06" db="EMBL/GenBank/DDBJ databases">
        <title>Whole genome sequence for Cellvibrionaceae sp. R142.</title>
        <authorList>
            <person name="Wang G."/>
        </authorList>
    </citation>
    <scope>NUCLEOTIDE SEQUENCE [LARGE SCALE GENOMIC DNA]</scope>
    <source>
        <strain evidence="7 8">R142</strain>
    </source>
</reference>